<dbReference type="SMART" id="SM00332">
    <property type="entry name" value="PP2Cc"/>
    <property type="match status" value="1"/>
</dbReference>
<dbReference type="Proteomes" id="UP001182556">
    <property type="component" value="Unassembled WGS sequence"/>
</dbReference>
<evidence type="ECO:0000313" key="3">
    <source>
        <dbReference type="EMBL" id="KAK1926947.1"/>
    </source>
</evidence>
<dbReference type="PANTHER" id="PTHR13832:SF792">
    <property type="entry name" value="GM14286P"/>
    <property type="match status" value="1"/>
</dbReference>
<sequence>MNNQAPHAQDEPPRLQTFRTGANDGEAGYIKDVSKDVFEFHLFFGPFGMSRPVKSRHLLLSHAETEGKLIKREESTPVKRNGNPLVRIDRNNLPSQGEGEDRVSMDVITRTNALMLRRGLNRSLWDLWADYKSGWTASSSSIEHGDRDLVLLSVIDGHGGSPAVADLAMKTFNACLAWAISDILAGKPQYVTWSEELEAMYGQKRHEKLDAVQKAMVDAIVKVYKAWDHDVLRTPLHMLDNLIKAPSNPILPDFPHPALVRMSDSVVPGAAIVNALVDVGGGTVYISHMGDVRAVAGWYDVLEDKWRCDVLTNDHRGDDPVEAARMRAMHPPEEADAVMLDQGHQTRVLGSKEPTRALGAGTYTLPVGDSERLQRVLGVKRQATDRPVRTPPYKVPYPDVTIRNLRPQKGEELRFIILATDGYELSL</sequence>
<dbReference type="InterPro" id="IPR001932">
    <property type="entry name" value="PPM-type_phosphatase-like_dom"/>
</dbReference>
<feature type="region of interest" description="Disordered" evidence="1">
    <location>
        <begin position="1"/>
        <end position="22"/>
    </location>
</feature>
<feature type="domain" description="PPM-type phosphatase" evidence="2">
    <location>
        <begin position="124"/>
        <end position="427"/>
    </location>
</feature>
<evidence type="ECO:0000256" key="1">
    <source>
        <dbReference type="SAM" id="MobiDB-lite"/>
    </source>
</evidence>
<dbReference type="AlphaFoldDB" id="A0AAD9L8W3"/>
<comment type="caution">
    <text evidence="3">The sequence shown here is derived from an EMBL/GenBank/DDBJ whole genome shotgun (WGS) entry which is preliminary data.</text>
</comment>
<gene>
    <name evidence="3" type="ORF">DB88DRAFT_3913</name>
</gene>
<dbReference type="InterPro" id="IPR036457">
    <property type="entry name" value="PPM-type-like_dom_sf"/>
</dbReference>
<dbReference type="Gene3D" id="3.60.40.10">
    <property type="entry name" value="PPM-type phosphatase domain"/>
    <property type="match status" value="1"/>
</dbReference>
<dbReference type="GO" id="GO:0004741">
    <property type="term" value="F:[pyruvate dehydrogenase (acetyl-transferring)]-phosphatase activity"/>
    <property type="evidence" value="ECO:0007669"/>
    <property type="project" value="TreeGrafter"/>
</dbReference>
<evidence type="ECO:0000313" key="4">
    <source>
        <dbReference type="Proteomes" id="UP001182556"/>
    </source>
</evidence>
<protein>
    <recommendedName>
        <fullName evidence="2">PPM-type phosphatase domain-containing protein</fullName>
    </recommendedName>
</protein>
<organism evidence="3 4">
    <name type="scientific">Papiliotrema laurentii</name>
    <name type="common">Cryptococcus laurentii</name>
    <dbReference type="NCBI Taxonomy" id="5418"/>
    <lineage>
        <taxon>Eukaryota</taxon>
        <taxon>Fungi</taxon>
        <taxon>Dikarya</taxon>
        <taxon>Basidiomycota</taxon>
        <taxon>Agaricomycotina</taxon>
        <taxon>Tremellomycetes</taxon>
        <taxon>Tremellales</taxon>
        <taxon>Rhynchogastremaceae</taxon>
        <taxon>Papiliotrema</taxon>
    </lineage>
</organism>
<reference evidence="3" key="1">
    <citation type="submission" date="2023-02" db="EMBL/GenBank/DDBJ databases">
        <title>Identification and recombinant expression of a fungal hydrolase from Papiliotrema laurentii that hydrolyzes apple cutin and clears colloidal polyester polyurethane.</title>
        <authorList>
            <consortium name="DOE Joint Genome Institute"/>
            <person name="Roman V.A."/>
            <person name="Bojanowski C."/>
            <person name="Crable B.R."/>
            <person name="Wagner D.N."/>
            <person name="Hung C.S."/>
            <person name="Nadeau L.J."/>
            <person name="Schratz L."/>
            <person name="Haridas S."/>
            <person name="Pangilinan J."/>
            <person name="Lipzen A."/>
            <person name="Na H."/>
            <person name="Yan M."/>
            <person name="Ng V."/>
            <person name="Grigoriev I.V."/>
            <person name="Spatafora J.W."/>
            <person name="Barlow D."/>
            <person name="Biffinger J."/>
            <person name="Kelley-Loughnane N."/>
            <person name="Varaljay V.A."/>
            <person name="Crookes-Goodson W.J."/>
        </authorList>
    </citation>
    <scope>NUCLEOTIDE SEQUENCE</scope>
    <source>
        <strain evidence="3">5307AH</strain>
    </source>
</reference>
<dbReference type="SUPFAM" id="SSF81606">
    <property type="entry name" value="PP2C-like"/>
    <property type="match status" value="1"/>
</dbReference>
<dbReference type="PROSITE" id="PS51746">
    <property type="entry name" value="PPM_2"/>
    <property type="match status" value="1"/>
</dbReference>
<name>A0AAD9L8W3_PAPLA</name>
<accession>A0AAD9L8W3</accession>
<dbReference type="InterPro" id="IPR015655">
    <property type="entry name" value="PP2C"/>
</dbReference>
<dbReference type="PANTHER" id="PTHR13832">
    <property type="entry name" value="PROTEIN PHOSPHATASE 2C"/>
    <property type="match status" value="1"/>
</dbReference>
<proteinExistence type="predicted"/>
<dbReference type="EMBL" id="JAODAN010000001">
    <property type="protein sequence ID" value="KAK1926947.1"/>
    <property type="molecule type" value="Genomic_DNA"/>
</dbReference>
<dbReference type="GO" id="GO:0005739">
    <property type="term" value="C:mitochondrion"/>
    <property type="evidence" value="ECO:0007669"/>
    <property type="project" value="TreeGrafter"/>
</dbReference>
<keyword evidence="4" id="KW-1185">Reference proteome</keyword>
<feature type="region of interest" description="Disordered" evidence="1">
    <location>
        <begin position="79"/>
        <end position="99"/>
    </location>
</feature>
<evidence type="ECO:0000259" key="2">
    <source>
        <dbReference type="PROSITE" id="PS51746"/>
    </source>
</evidence>
<dbReference type="Pfam" id="PF00481">
    <property type="entry name" value="PP2C"/>
    <property type="match status" value="1"/>
</dbReference>